<dbReference type="InterPro" id="IPR007246">
    <property type="entry name" value="Gaa1"/>
</dbReference>
<organism evidence="2 3">
    <name type="scientific">Hyphopichia burtonii NRRL Y-1933</name>
    <dbReference type="NCBI Taxonomy" id="984485"/>
    <lineage>
        <taxon>Eukaryota</taxon>
        <taxon>Fungi</taxon>
        <taxon>Dikarya</taxon>
        <taxon>Ascomycota</taxon>
        <taxon>Saccharomycotina</taxon>
        <taxon>Pichiomycetes</taxon>
        <taxon>Debaryomycetaceae</taxon>
        <taxon>Hyphopichia</taxon>
    </lineage>
</organism>
<gene>
    <name evidence="2" type="ORF">HYPBUDRAFT_125267</name>
</gene>
<dbReference type="PIRSF" id="PIRSF036762">
    <property type="entry name" value="GAA1"/>
    <property type="match status" value="1"/>
</dbReference>
<evidence type="ECO:0000313" key="3">
    <source>
        <dbReference type="Proteomes" id="UP000095085"/>
    </source>
</evidence>
<accession>A0A1E4RJ73</accession>
<dbReference type="Pfam" id="PF04114">
    <property type="entry name" value="Gaa1"/>
    <property type="match status" value="1"/>
</dbReference>
<evidence type="ECO:0000313" key="2">
    <source>
        <dbReference type="EMBL" id="ODV67324.1"/>
    </source>
</evidence>
<evidence type="ECO:0000256" key="1">
    <source>
        <dbReference type="SAM" id="Phobius"/>
    </source>
</evidence>
<name>A0A1E4RJ73_9ASCO</name>
<dbReference type="PANTHER" id="PTHR13304">
    <property type="entry name" value="GLYCOSYLPHOSPHATIDYLINOSITOL ANCHOR ATTACHMENT 1 PROTEIN"/>
    <property type="match status" value="1"/>
</dbReference>
<feature type="transmembrane region" description="Helical" evidence="1">
    <location>
        <begin position="553"/>
        <end position="580"/>
    </location>
</feature>
<dbReference type="STRING" id="984485.A0A1E4RJ73"/>
<dbReference type="OrthoDB" id="445301at2759"/>
<dbReference type="RefSeq" id="XP_020076391.1">
    <property type="nucleotide sequence ID" value="XM_020219328.1"/>
</dbReference>
<feature type="transmembrane region" description="Helical" evidence="1">
    <location>
        <begin position="453"/>
        <end position="472"/>
    </location>
</feature>
<keyword evidence="1" id="KW-0472">Membrane</keyword>
<feature type="transmembrane region" description="Helical" evidence="1">
    <location>
        <begin position="20"/>
        <end position="40"/>
    </location>
</feature>
<dbReference type="Proteomes" id="UP000095085">
    <property type="component" value="Unassembled WGS sequence"/>
</dbReference>
<dbReference type="EMBL" id="KV454541">
    <property type="protein sequence ID" value="ODV67324.1"/>
    <property type="molecule type" value="Genomic_DNA"/>
</dbReference>
<feature type="transmembrane region" description="Helical" evidence="1">
    <location>
        <begin position="420"/>
        <end position="441"/>
    </location>
</feature>
<reference evidence="3" key="1">
    <citation type="submission" date="2016-05" db="EMBL/GenBank/DDBJ databases">
        <title>Comparative genomics of biotechnologically important yeasts.</title>
        <authorList>
            <consortium name="DOE Joint Genome Institute"/>
            <person name="Riley R."/>
            <person name="Haridas S."/>
            <person name="Wolfe K.H."/>
            <person name="Lopes M.R."/>
            <person name="Hittinger C.T."/>
            <person name="Goker M."/>
            <person name="Salamov A."/>
            <person name="Wisecaver J."/>
            <person name="Long T.M."/>
            <person name="Aerts A.L."/>
            <person name="Barry K."/>
            <person name="Choi C."/>
            <person name="Clum A."/>
            <person name="Coughlan A.Y."/>
            <person name="Deshpande S."/>
            <person name="Douglass A.P."/>
            <person name="Hanson S.J."/>
            <person name="Klenk H.-P."/>
            <person name="Labutti K."/>
            <person name="Lapidus A."/>
            <person name="Lindquist E."/>
            <person name="Lipzen A."/>
            <person name="Meier-Kolthoff J.P."/>
            <person name="Ohm R.A."/>
            <person name="Otillar R.P."/>
            <person name="Pangilinan J."/>
            <person name="Peng Y."/>
            <person name="Rokas A."/>
            <person name="Rosa C.A."/>
            <person name="Scheuner C."/>
            <person name="Sibirny A.A."/>
            <person name="Slot J.C."/>
            <person name="Stielow J.B."/>
            <person name="Sun H."/>
            <person name="Kurtzman C.P."/>
            <person name="Blackwell M."/>
            <person name="Grigoriev I.V."/>
            <person name="Jeffries T.W."/>
        </authorList>
    </citation>
    <scope>NUCLEOTIDE SEQUENCE [LARGE SCALE GENOMIC DNA]</scope>
    <source>
        <strain evidence="3">NRRL Y-1933</strain>
    </source>
</reference>
<keyword evidence="1" id="KW-1133">Transmembrane helix</keyword>
<dbReference type="GO" id="GO:0016255">
    <property type="term" value="P:attachment of GPI anchor to protein"/>
    <property type="evidence" value="ECO:0007669"/>
    <property type="project" value="EnsemblFungi"/>
</dbReference>
<feature type="transmembrane region" description="Helical" evidence="1">
    <location>
        <begin position="392"/>
        <end position="414"/>
    </location>
</feature>
<keyword evidence="3" id="KW-1185">Reference proteome</keyword>
<dbReference type="AlphaFoldDB" id="A0A1E4RJ73"/>
<dbReference type="GeneID" id="30993878"/>
<feature type="transmembrane region" description="Helical" evidence="1">
    <location>
        <begin position="356"/>
        <end position="380"/>
    </location>
</feature>
<proteinExistence type="predicted"/>
<feature type="transmembrane region" description="Helical" evidence="1">
    <location>
        <begin position="508"/>
        <end position="531"/>
    </location>
</feature>
<sequence>MALAETVLRKVHKLGLIPKIIRLLPVISLVLAISSVSWLASLPLQGNYRNVYISENALMPSQVTSYFRESEWNIVRGYRTEIRKFDFDRIEENNVILGNWLTDIGLEPMYHKNKFGEDTLYTILHAPRGDDTESMVLTVPWFTSKHEANIGGISLGISLARYFNRMSIWSKNIIFVFPQDGHASLRSWVEAYHTTLDETAGSIEAALVMEYASESDHFKHYSISYEGLNGQLPNLDLINTVNDIGYHENLHCSIQKSVHQNDYSSRLKTLVKGIIQLTLAGLSKRNTAGCEAFSGWQIQAITITAHGDEGNADITQFGRIVDSTLRSVNNLLEKFHQSFFFYLLLSSKHFVSIGTYLPSAIMMAVAFAISSLGCFLNGAREMNEYISKITKILLIFTIIEVGCLITSIILPMVVKYTESSIQMILGLSTIIALIISMIPILPFNLKKLDKTTSYGLIGVSLFFISMLITTLLIVHFSLAMSIGLIALPLTFIQPLINNTSQSIMKNKLKIVVSLIISNPLFIIYLTGLWYMEDGSVIELMRGLLTSWDELQCWTWFVIILGWLPTWIGVAFAASFGNFVLVPQEKKDQ</sequence>
<dbReference type="PANTHER" id="PTHR13304:SF0">
    <property type="entry name" value="GLYCOSYLPHOSPHATIDYLINOSITOL ANCHOR ATTACHMENT 1 PROTEIN"/>
    <property type="match status" value="1"/>
</dbReference>
<dbReference type="GO" id="GO:0042765">
    <property type="term" value="C:GPI-anchor transamidase complex"/>
    <property type="evidence" value="ECO:0007669"/>
    <property type="project" value="EnsemblFungi"/>
</dbReference>
<keyword evidence="1" id="KW-0812">Transmembrane</keyword>
<feature type="transmembrane region" description="Helical" evidence="1">
    <location>
        <begin position="478"/>
        <end position="496"/>
    </location>
</feature>
<protein>
    <submittedName>
        <fullName evidence="2">Gaa1-domain-containing protein</fullName>
    </submittedName>
</protein>